<dbReference type="Pfam" id="PF03017">
    <property type="entry name" value="Transposase_23"/>
    <property type="match status" value="1"/>
</dbReference>
<accession>Q2R7Q8</accession>
<dbReference type="PANTHER" id="PTHR33144:SF51">
    <property type="entry name" value="TRANSPOSASE TNP1_EN_SPM-LIKE DOMAIN-CONTAINING PROTEIN"/>
    <property type="match status" value="1"/>
</dbReference>
<evidence type="ECO:0000313" key="3">
    <source>
        <dbReference type="EMBL" id="AAX96684.1"/>
    </source>
</evidence>
<sequence length="628" mass="71621">MEQLKNGRVIVETDENGVPNDRSGSLLGSYLAKMAQNSTFAPLHIPKWDDDLFVEPQKCIVAHVETKFVYPSETKLLTRDWVLMKVSKGWRSYKHRLRDRYYNLDVRTLNEISEDVPKGVNAIQWVGLLEIWGQDKHKEAKKRGKVHEIDLWDEAHKKKDAHMKAVLDMAYHELAKRKTDSSGVLSPKDYNDVFRSVVGKKTKLRGYYDHKNWSHLKVSQGLDVIGQSEEQAMLKLKIKAMDDKLEDMSDDMNLMRTFIEQKYPGENWRNIVVARKNKEVDISEQVGNDIPYEFENILDKSYENVHPTPNNLQELHSISYTKAKDGRGKPSLPHEHMITKVDIFEQVDNDSTNGFDHNPENLDANVNATSNYVQQVCSVKCTNAKDRRGNPSIPYERTNAKQLSLEKLAQRTKTSQRNAESSLVTHEHVTNEGYSFGQDSRNDITNGSVNNFEDSHTNRNAIQNNVQRLQSVSSTRPKESYSSQDLPYQNLTTKQSIIQSSVKRPRTSQSCAESILPHDKTKQVPQRKEAVLKHTSSKSGQREVYLFSLNAINKDKLVAKGNLVTTDATHVVGRNMLGNEYYGVAIHTVTNIGDERLPRPPFENCNTLRDAIGYVIAWPRAYDINGGL</sequence>
<evidence type="ECO:0000259" key="2">
    <source>
        <dbReference type="Pfam" id="PF03017"/>
    </source>
</evidence>
<feature type="domain" description="Transposase Tnp1/En/Spm-like" evidence="2">
    <location>
        <begin position="543"/>
        <end position="612"/>
    </location>
</feature>
<feature type="compositionally biased region" description="Polar residues" evidence="1">
    <location>
        <begin position="411"/>
        <end position="424"/>
    </location>
</feature>
<proteinExistence type="predicted"/>
<dbReference type="PANTHER" id="PTHR33144">
    <property type="entry name" value="OS10G0409366 PROTEIN-RELATED"/>
    <property type="match status" value="1"/>
</dbReference>
<organism evidence="3 4">
    <name type="scientific">Oryza sativa subsp. japonica</name>
    <name type="common">Rice</name>
    <dbReference type="NCBI Taxonomy" id="39947"/>
    <lineage>
        <taxon>Eukaryota</taxon>
        <taxon>Viridiplantae</taxon>
        <taxon>Streptophyta</taxon>
        <taxon>Embryophyta</taxon>
        <taxon>Tracheophyta</taxon>
        <taxon>Spermatophyta</taxon>
        <taxon>Magnoliopsida</taxon>
        <taxon>Liliopsida</taxon>
        <taxon>Poales</taxon>
        <taxon>Poaceae</taxon>
        <taxon>BOP clade</taxon>
        <taxon>Oryzoideae</taxon>
        <taxon>Oryzeae</taxon>
        <taxon>Oryzinae</taxon>
        <taxon>Oryza</taxon>
        <taxon>Oryza sativa</taxon>
    </lineage>
</organism>
<reference evidence="4" key="2">
    <citation type="journal article" date="2008" name="Nucleic Acids Res.">
        <title>The rice annotation project database (RAP-DB): 2008 update.</title>
        <authorList>
            <consortium name="The rice annotation project (RAP)"/>
        </authorList>
    </citation>
    <scope>GENOME REANNOTATION</scope>
    <source>
        <strain evidence="4">cv. Nipponbare</strain>
    </source>
</reference>
<feature type="region of interest" description="Disordered" evidence="1">
    <location>
        <begin position="409"/>
        <end position="455"/>
    </location>
</feature>
<dbReference type="Proteomes" id="UP000000763">
    <property type="component" value="Chromosome 11"/>
</dbReference>
<evidence type="ECO:0000256" key="1">
    <source>
        <dbReference type="SAM" id="MobiDB-lite"/>
    </source>
</evidence>
<dbReference type="Pfam" id="PF03004">
    <property type="entry name" value="Transposase_24"/>
    <property type="match status" value="1"/>
</dbReference>
<gene>
    <name evidence="3" type="ordered locus">LOC_Os11g15280</name>
</gene>
<feature type="region of interest" description="Disordered" evidence="1">
    <location>
        <begin position="469"/>
        <end position="492"/>
    </location>
</feature>
<name>Q2R7Q8_ORYSJ</name>
<protein>
    <submittedName>
        <fullName evidence="3">Transposable element protein, putative</fullName>
    </submittedName>
</protein>
<dbReference type="AlphaFoldDB" id="Q2R7Q8"/>
<dbReference type="InterPro" id="IPR004264">
    <property type="entry name" value="Transposase_23"/>
</dbReference>
<evidence type="ECO:0000313" key="4">
    <source>
        <dbReference type="Proteomes" id="UP000000763"/>
    </source>
</evidence>
<dbReference type="InterPro" id="IPR004252">
    <property type="entry name" value="Probable_transposase_24"/>
</dbReference>
<reference evidence="4" key="1">
    <citation type="journal article" date="2005" name="Nature">
        <title>The map-based sequence of the rice genome.</title>
        <authorList>
            <consortium name="International rice genome sequencing project (IRGSP)"/>
            <person name="Matsumoto T."/>
            <person name="Wu J."/>
            <person name="Kanamori H."/>
            <person name="Katayose Y."/>
            <person name="Fujisawa M."/>
            <person name="Namiki N."/>
            <person name="Mizuno H."/>
            <person name="Yamamoto K."/>
            <person name="Antonio B.A."/>
            <person name="Baba T."/>
            <person name="Sakata K."/>
            <person name="Nagamura Y."/>
            <person name="Aoki H."/>
            <person name="Arikawa K."/>
            <person name="Arita K."/>
            <person name="Bito T."/>
            <person name="Chiden Y."/>
            <person name="Fujitsuka N."/>
            <person name="Fukunaka R."/>
            <person name="Hamada M."/>
            <person name="Harada C."/>
            <person name="Hayashi A."/>
            <person name="Hijishita S."/>
            <person name="Honda M."/>
            <person name="Hosokawa S."/>
            <person name="Ichikawa Y."/>
            <person name="Idonuma A."/>
            <person name="Iijima M."/>
            <person name="Ikeda M."/>
            <person name="Ikeno M."/>
            <person name="Ito K."/>
            <person name="Ito S."/>
            <person name="Ito T."/>
            <person name="Ito Y."/>
            <person name="Ito Y."/>
            <person name="Iwabuchi A."/>
            <person name="Kamiya K."/>
            <person name="Karasawa W."/>
            <person name="Kurita K."/>
            <person name="Katagiri S."/>
            <person name="Kikuta A."/>
            <person name="Kobayashi H."/>
            <person name="Kobayashi N."/>
            <person name="Machita K."/>
            <person name="Maehara T."/>
            <person name="Masukawa M."/>
            <person name="Mizubayashi T."/>
            <person name="Mukai Y."/>
            <person name="Nagasaki H."/>
            <person name="Nagata Y."/>
            <person name="Naito S."/>
            <person name="Nakashima M."/>
            <person name="Nakama Y."/>
            <person name="Nakamichi Y."/>
            <person name="Nakamura M."/>
            <person name="Meguro A."/>
            <person name="Negishi M."/>
            <person name="Ohta I."/>
            <person name="Ohta T."/>
            <person name="Okamoto M."/>
            <person name="Ono N."/>
            <person name="Saji S."/>
            <person name="Sakaguchi M."/>
            <person name="Sakai K."/>
            <person name="Shibata M."/>
            <person name="Shimokawa T."/>
            <person name="Song J."/>
            <person name="Takazaki Y."/>
            <person name="Terasawa K."/>
            <person name="Tsugane M."/>
            <person name="Tsuji K."/>
            <person name="Ueda S."/>
            <person name="Waki K."/>
            <person name="Yamagata H."/>
            <person name="Yamamoto M."/>
            <person name="Yamamoto S."/>
            <person name="Yamane H."/>
            <person name="Yoshiki S."/>
            <person name="Yoshihara R."/>
            <person name="Yukawa K."/>
            <person name="Zhong H."/>
            <person name="Yano M."/>
            <person name="Yuan Q."/>
            <person name="Ouyang S."/>
            <person name="Liu J."/>
            <person name="Jones K.M."/>
            <person name="Gansberger K."/>
            <person name="Moffat K."/>
            <person name="Hill J."/>
            <person name="Bera J."/>
            <person name="Fadrosh D."/>
            <person name="Jin S."/>
            <person name="Johri S."/>
            <person name="Kim M."/>
            <person name="Overton L."/>
            <person name="Reardon M."/>
            <person name="Tsitrin T."/>
            <person name="Vuong H."/>
            <person name="Weaver B."/>
            <person name="Ciecko A."/>
            <person name="Tallon L."/>
            <person name="Jackson J."/>
            <person name="Pai G."/>
            <person name="Aken S.V."/>
            <person name="Utterback T."/>
            <person name="Reidmuller S."/>
            <person name="Feldblyum T."/>
            <person name="Hsiao J."/>
            <person name="Zismann V."/>
            <person name="Iobst S."/>
            <person name="de Vazeille A.R."/>
            <person name="Buell C.R."/>
            <person name="Ying K."/>
            <person name="Li Y."/>
            <person name="Lu T."/>
            <person name="Huang Y."/>
            <person name="Zhao Q."/>
            <person name="Feng Q."/>
            <person name="Zhang L."/>
            <person name="Zhu J."/>
            <person name="Weng Q."/>
            <person name="Mu J."/>
            <person name="Lu Y."/>
            <person name="Fan D."/>
            <person name="Liu Y."/>
            <person name="Guan J."/>
            <person name="Zhang Y."/>
            <person name="Yu S."/>
            <person name="Liu X."/>
            <person name="Zhang Y."/>
            <person name="Hong G."/>
            <person name="Han B."/>
            <person name="Choisne N."/>
            <person name="Demange N."/>
            <person name="Orjeda G."/>
            <person name="Samain S."/>
            <person name="Cattolico L."/>
            <person name="Pelletier E."/>
            <person name="Couloux A."/>
            <person name="Segurens B."/>
            <person name="Wincker P."/>
            <person name="D'Hont A."/>
            <person name="Scarpelli C."/>
            <person name="Weissenbach J."/>
            <person name="Salanoubat M."/>
            <person name="Quetier F."/>
            <person name="Yu Y."/>
            <person name="Kim H.R."/>
            <person name="Rambo T."/>
            <person name="Currie J."/>
            <person name="Collura K."/>
            <person name="Luo M."/>
            <person name="Yang T."/>
            <person name="Ammiraju J.S.S."/>
            <person name="Engler F."/>
            <person name="Soderlund C."/>
            <person name="Wing R.A."/>
            <person name="Palmer L.E."/>
            <person name="de la Bastide M."/>
            <person name="Spiegel L."/>
            <person name="Nascimento L."/>
            <person name="Zutavern T."/>
            <person name="O'Shaughnessy A."/>
            <person name="Dike S."/>
            <person name="Dedhia N."/>
            <person name="Preston R."/>
            <person name="Balija V."/>
            <person name="McCombie W.R."/>
            <person name="Chow T."/>
            <person name="Chen H."/>
            <person name="Chung M."/>
            <person name="Chen C."/>
            <person name="Shaw J."/>
            <person name="Wu H."/>
            <person name="Hsiao K."/>
            <person name="Chao Y."/>
            <person name="Chu M."/>
            <person name="Cheng C."/>
            <person name="Hour A."/>
            <person name="Lee P."/>
            <person name="Lin S."/>
            <person name="Lin Y."/>
            <person name="Liou J."/>
            <person name="Liu S."/>
            <person name="Hsing Y."/>
            <person name="Raghuvanshi S."/>
            <person name="Mohanty A."/>
            <person name="Bharti A.K."/>
            <person name="Gaur A."/>
            <person name="Gupta V."/>
            <person name="Kumar D."/>
            <person name="Ravi V."/>
            <person name="Vij S."/>
            <person name="Kapur A."/>
            <person name="Khurana P."/>
            <person name="Khurana P."/>
            <person name="Khurana J.P."/>
            <person name="Tyagi A.K."/>
            <person name="Gaikwad K."/>
            <person name="Singh A."/>
            <person name="Dalal V."/>
            <person name="Srivastava S."/>
            <person name="Dixit A."/>
            <person name="Pal A.K."/>
            <person name="Ghazi I.A."/>
            <person name="Yadav M."/>
            <person name="Pandit A."/>
            <person name="Bhargava A."/>
            <person name="Sureshbabu K."/>
            <person name="Batra K."/>
            <person name="Sharma T.R."/>
            <person name="Mohapatra T."/>
            <person name="Singh N.K."/>
            <person name="Messing J."/>
            <person name="Nelson A.B."/>
            <person name="Fuks G."/>
            <person name="Kavchok S."/>
            <person name="Keizer G."/>
            <person name="Linton E."/>
            <person name="Llaca V."/>
            <person name="Song R."/>
            <person name="Tanyolac B."/>
            <person name="Young S."/>
            <person name="Ho-Il K."/>
            <person name="Hahn J.H."/>
            <person name="Sangsakoo G."/>
            <person name="Vanavichit A."/>
            <person name="de Mattos Luiz.A.T."/>
            <person name="Zimmer P.D."/>
            <person name="Malone G."/>
            <person name="Dellagostin O."/>
            <person name="de Oliveira A.C."/>
            <person name="Bevan M."/>
            <person name="Bancroft I."/>
            <person name="Minx P."/>
            <person name="Cordum H."/>
            <person name="Wilson R."/>
            <person name="Cheng Z."/>
            <person name="Jin W."/>
            <person name="Jiang J."/>
            <person name="Leong S.A."/>
            <person name="Iwama H."/>
            <person name="Gojobori T."/>
            <person name="Itoh T."/>
            <person name="Niimura Y."/>
            <person name="Fujii Y."/>
            <person name="Habara T."/>
            <person name="Sakai H."/>
            <person name="Sato Y."/>
            <person name="Wilson G."/>
            <person name="Kumar K."/>
            <person name="McCouch S."/>
            <person name="Juretic N."/>
            <person name="Hoen D."/>
            <person name="Wright S."/>
            <person name="Bruskiewich R."/>
            <person name="Bureau T."/>
            <person name="Miyao A."/>
            <person name="Hirochika H."/>
            <person name="Nishikawa T."/>
            <person name="Kadowaki K."/>
            <person name="Sugiura M."/>
            <person name="Burr B."/>
            <person name="Sasaki T."/>
        </authorList>
    </citation>
    <scope>NUCLEOTIDE SEQUENCE [LARGE SCALE GENOMIC DNA]</scope>
    <source>
        <strain evidence="4">cv. Nipponbare</strain>
    </source>
</reference>
<feature type="compositionally biased region" description="Polar residues" evidence="1">
    <location>
        <begin position="437"/>
        <end position="455"/>
    </location>
</feature>
<dbReference type="EMBL" id="AC145364">
    <property type="protein sequence ID" value="AAX96684.1"/>
    <property type="molecule type" value="Genomic_DNA"/>
</dbReference>